<dbReference type="EMBL" id="JALDAY010000003">
    <property type="protein sequence ID" value="MCI3271753.1"/>
    <property type="molecule type" value="Genomic_DNA"/>
</dbReference>
<dbReference type="GO" id="GO:0016740">
    <property type="term" value="F:transferase activity"/>
    <property type="evidence" value="ECO:0007669"/>
    <property type="project" value="UniProtKB-KW"/>
</dbReference>
<evidence type="ECO:0000313" key="2">
    <source>
        <dbReference type="Proteomes" id="UP001165269"/>
    </source>
</evidence>
<dbReference type="Gene3D" id="3.40.50.300">
    <property type="entry name" value="P-loop containing nucleotide triphosphate hydrolases"/>
    <property type="match status" value="1"/>
</dbReference>
<keyword evidence="2" id="KW-1185">Reference proteome</keyword>
<dbReference type="InterPro" id="IPR027417">
    <property type="entry name" value="P-loop_NTPase"/>
</dbReference>
<dbReference type="SUPFAM" id="SSF52540">
    <property type="entry name" value="P-loop containing nucleoside triphosphate hydrolases"/>
    <property type="match status" value="1"/>
</dbReference>
<organism evidence="1 2">
    <name type="scientific">Streptomyces cylindrosporus</name>
    <dbReference type="NCBI Taxonomy" id="2927583"/>
    <lineage>
        <taxon>Bacteria</taxon>
        <taxon>Bacillati</taxon>
        <taxon>Actinomycetota</taxon>
        <taxon>Actinomycetes</taxon>
        <taxon>Kitasatosporales</taxon>
        <taxon>Streptomycetaceae</taxon>
        <taxon>Streptomyces</taxon>
    </lineage>
</organism>
<sequence>MSSTGSFSVHLIAGPTGTGKSRVATDLARRTGATVVVADRLQCFAEIATTSARAGADVPGVRRVWLCDRAVADGDYPAAEAVNALVGHVQQIHASGVPVIVEGGSISLLTLLADRLHDLPWTVTPTVLTRPADPGQYLSDLTARAAEMLRPASPQPSLLRELSTLWKDPANRWFAASVNGFEAALEWSAKHSLSPESATAKNIPCRLMDELSRMIAERHAEHGADQEKAFRHMFSRPVSGAAPVRAA</sequence>
<comment type="caution">
    <text evidence="1">The sequence shown here is derived from an EMBL/GenBank/DDBJ whole genome shotgun (WGS) entry which is preliminary data.</text>
</comment>
<keyword evidence="1" id="KW-0808">Transferase</keyword>
<name>A0ABS9Y3G0_9ACTN</name>
<proteinExistence type="predicted"/>
<protein>
    <submittedName>
        <fullName evidence="1">Isopentenyl transferase family protein</fullName>
    </submittedName>
</protein>
<accession>A0ABS9Y3G0</accession>
<dbReference type="Pfam" id="PF01745">
    <property type="entry name" value="IPT"/>
    <property type="match status" value="1"/>
</dbReference>
<dbReference type="Gene3D" id="1.10.287.890">
    <property type="entry name" value="Crystal structure of tRNA isopentenylpyrophosphate transferase (bh2366) domain"/>
    <property type="match status" value="1"/>
</dbReference>
<evidence type="ECO:0000313" key="1">
    <source>
        <dbReference type="EMBL" id="MCI3271753.1"/>
    </source>
</evidence>
<dbReference type="Proteomes" id="UP001165269">
    <property type="component" value="Unassembled WGS sequence"/>
</dbReference>
<dbReference type="RefSeq" id="WP_242764624.1">
    <property type="nucleotide sequence ID" value="NZ_JALDAY010000003.1"/>
</dbReference>
<gene>
    <name evidence="1" type="ORF">MQP27_11590</name>
</gene>
<reference evidence="1" key="1">
    <citation type="submission" date="2022-03" db="EMBL/GenBank/DDBJ databases">
        <title>Streptomyces 7R015 and 7R016 isolated from Barleria lupulina in Thailand.</title>
        <authorList>
            <person name="Kanchanasin P."/>
            <person name="Phongsopitanun W."/>
            <person name="Tanasupawat S."/>
        </authorList>
    </citation>
    <scope>NUCLEOTIDE SEQUENCE</scope>
    <source>
        <strain evidence="1">7R015</strain>
    </source>
</reference>